<organism evidence="5 6">
    <name type="scientific">Dreissena polymorpha</name>
    <name type="common">Zebra mussel</name>
    <name type="synonym">Mytilus polymorpha</name>
    <dbReference type="NCBI Taxonomy" id="45954"/>
    <lineage>
        <taxon>Eukaryota</taxon>
        <taxon>Metazoa</taxon>
        <taxon>Spiralia</taxon>
        <taxon>Lophotrochozoa</taxon>
        <taxon>Mollusca</taxon>
        <taxon>Bivalvia</taxon>
        <taxon>Autobranchia</taxon>
        <taxon>Heteroconchia</taxon>
        <taxon>Euheterodonta</taxon>
        <taxon>Imparidentia</taxon>
        <taxon>Neoheterodontei</taxon>
        <taxon>Myida</taxon>
        <taxon>Dreissenoidea</taxon>
        <taxon>Dreissenidae</taxon>
        <taxon>Dreissena</taxon>
    </lineage>
</organism>
<accession>A0A9D4GGA2</accession>
<gene>
    <name evidence="5" type="ORF">DPMN_141926</name>
</gene>
<keyword evidence="3" id="KW-0732">Signal</keyword>
<feature type="compositionally biased region" description="Pro residues" evidence="2">
    <location>
        <begin position="642"/>
        <end position="654"/>
    </location>
</feature>
<protein>
    <recommendedName>
        <fullName evidence="4">Carboxylesterase type B domain-containing protein</fullName>
    </recommendedName>
</protein>
<feature type="domain" description="Carboxylesterase type B" evidence="4">
    <location>
        <begin position="34"/>
        <end position="597"/>
    </location>
</feature>
<evidence type="ECO:0000313" key="5">
    <source>
        <dbReference type="EMBL" id="KAH3813467.1"/>
    </source>
</evidence>
<evidence type="ECO:0000313" key="6">
    <source>
        <dbReference type="Proteomes" id="UP000828390"/>
    </source>
</evidence>
<dbReference type="EMBL" id="JAIWYP010000006">
    <property type="protein sequence ID" value="KAH3813467.1"/>
    <property type="molecule type" value="Genomic_DNA"/>
</dbReference>
<dbReference type="Gene3D" id="3.40.50.1820">
    <property type="entry name" value="alpha/beta hydrolase"/>
    <property type="match status" value="1"/>
</dbReference>
<feature type="signal peptide" evidence="3">
    <location>
        <begin position="1"/>
        <end position="24"/>
    </location>
</feature>
<keyword evidence="6" id="KW-1185">Reference proteome</keyword>
<evidence type="ECO:0000259" key="4">
    <source>
        <dbReference type="Pfam" id="PF00135"/>
    </source>
</evidence>
<comment type="caution">
    <text evidence="5">The sequence shown here is derived from an EMBL/GenBank/DDBJ whole genome shotgun (WGS) entry which is preliminary data.</text>
</comment>
<dbReference type="InterPro" id="IPR029058">
    <property type="entry name" value="AB_hydrolase_fold"/>
</dbReference>
<dbReference type="InterPro" id="IPR002018">
    <property type="entry name" value="CarbesteraseB"/>
</dbReference>
<name>A0A9D4GGA2_DREPO</name>
<dbReference type="InterPro" id="IPR051093">
    <property type="entry name" value="Neuroligin/BSAL"/>
</dbReference>
<proteinExistence type="inferred from homology"/>
<dbReference type="Pfam" id="PF00135">
    <property type="entry name" value="COesterase"/>
    <property type="match status" value="1"/>
</dbReference>
<sequence length="693" mass="79088">MDPIRIRWTIPCLALASFIRGVMALVIVKQLGPTTVSTKYGDLRGALVEFPADARVGLQPVEAYLGLQYASLQKGRLRFTTASSPNERWSGVHSAWDQKHVCPQQILKEKQLLRNLPQGTVEWMTRKGIFTRHQTEDCLSLNMYVPKRDWNETDKLPVMVFVHGESYEVGTGNAYDGSVLASYGGVIVITVNYRLGVLGFLQTGDKEAPGNYALWDLIAVLYWVKENIVKFGGDSKRVTLFGHSHGAALVNLLLFTNEYEEMRQASHDLFTNVILQSGSALSTWAMSIDAKRCTHMLAQKVNCSVAINKYDSHKLVECLRQKSVDDLVRNVPVTPKYFTCFAPSIDKSMNAKSMFPMGKSLEELIELRNSRFASIKMMVGVTRKEAYSYLTQGEIENGITEIRRTQIMRTYVQNIYMYNRQQIYDVLDHEYKQYEGVRDNFSRRDEIMDMLSDGQFKAPLLKMAQEHSKRNDTYLYSFAYSTQSEDYSHWSGGVHGDELPYIFGAPLVGGLSPFPSTYTTPEIELSKFMMRMWTNFAKTGDPNLPEAGATNSGNPYYPEERWPKYNISKQSYLHIGNIDRKGSKVKDFFKSRETALWTKLIPKLNEPDNNTSETGHQLENAEDMSTFDDPSRLITQFRSIFPSPPPPPYTPPVTPHSVTRGTRRRQKRSPQVTLYCRCPLNKWKVTRDNLPLW</sequence>
<evidence type="ECO:0000256" key="3">
    <source>
        <dbReference type="SAM" id="SignalP"/>
    </source>
</evidence>
<feature type="region of interest" description="Disordered" evidence="2">
    <location>
        <begin position="641"/>
        <end position="671"/>
    </location>
</feature>
<reference evidence="5" key="2">
    <citation type="submission" date="2020-11" db="EMBL/GenBank/DDBJ databases">
        <authorList>
            <person name="McCartney M.A."/>
            <person name="Auch B."/>
            <person name="Kono T."/>
            <person name="Mallez S."/>
            <person name="Becker A."/>
            <person name="Gohl D.M."/>
            <person name="Silverstein K.A.T."/>
            <person name="Koren S."/>
            <person name="Bechman K.B."/>
            <person name="Herman A."/>
            <person name="Abrahante J.E."/>
            <person name="Garbe J."/>
        </authorList>
    </citation>
    <scope>NUCLEOTIDE SEQUENCE</scope>
    <source>
        <strain evidence="5">Duluth1</strain>
        <tissue evidence="5">Whole animal</tissue>
    </source>
</reference>
<comment type="similarity">
    <text evidence="1">Belongs to the type-B carboxylesterase/lipase family.</text>
</comment>
<reference evidence="5" key="1">
    <citation type="journal article" date="2019" name="bioRxiv">
        <title>The Genome of the Zebra Mussel, Dreissena polymorpha: A Resource for Invasive Species Research.</title>
        <authorList>
            <person name="McCartney M.A."/>
            <person name="Auch B."/>
            <person name="Kono T."/>
            <person name="Mallez S."/>
            <person name="Zhang Y."/>
            <person name="Obille A."/>
            <person name="Becker A."/>
            <person name="Abrahante J.E."/>
            <person name="Garbe J."/>
            <person name="Badalamenti J.P."/>
            <person name="Herman A."/>
            <person name="Mangelson H."/>
            <person name="Liachko I."/>
            <person name="Sullivan S."/>
            <person name="Sone E.D."/>
            <person name="Koren S."/>
            <person name="Silverstein K.A.T."/>
            <person name="Beckman K.B."/>
            <person name="Gohl D.M."/>
        </authorList>
    </citation>
    <scope>NUCLEOTIDE SEQUENCE</scope>
    <source>
        <strain evidence="5">Duluth1</strain>
        <tissue evidence="5">Whole animal</tissue>
    </source>
</reference>
<dbReference type="Proteomes" id="UP000828390">
    <property type="component" value="Unassembled WGS sequence"/>
</dbReference>
<dbReference type="AlphaFoldDB" id="A0A9D4GGA2"/>
<evidence type="ECO:0000256" key="1">
    <source>
        <dbReference type="ARBA" id="ARBA00005964"/>
    </source>
</evidence>
<dbReference type="SUPFAM" id="SSF53474">
    <property type="entry name" value="alpha/beta-Hydrolases"/>
    <property type="match status" value="1"/>
</dbReference>
<dbReference type="PANTHER" id="PTHR43903">
    <property type="entry name" value="NEUROLIGIN"/>
    <property type="match status" value="1"/>
</dbReference>
<evidence type="ECO:0000256" key="2">
    <source>
        <dbReference type="SAM" id="MobiDB-lite"/>
    </source>
</evidence>
<feature type="chain" id="PRO_5039220330" description="Carboxylesterase type B domain-containing protein" evidence="3">
    <location>
        <begin position="25"/>
        <end position="693"/>
    </location>
</feature>